<sequence length="136" mass="15522">MISVEKLKETTNDFFKEFCNIDGPTWSEKWKFEGELPHNTKKGCYAHLKGNEVVYVGLAIGNSFDGSGIGARVSKYWKKSENYSVNKQVYLPTVKDVDSIITLPFEPDNFYLAAALEVYLIQKLKPIKNKIHSIKK</sequence>
<gene>
    <name evidence="1" type="ORF">GCM10023330_06790</name>
</gene>
<reference evidence="2" key="1">
    <citation type="journal article" date="2019" name="Int. J. Syst. Evol. Microbiol.">
        <title>The Global Catalogue of Microorganisms (GCM) 10K type strain sequencing project: providing services to taxonomists for standard genome sequencing and annotation.</title>
        <authorList>
            <consortium name="The Broad Institute Genomics Platform"/>
            <consortium name="The Broad Institute Genome Sequencing Center for Infectious Disease"/>
            <person name="Wu L."/>
            <person name="Ma J."/>
        </authorList>
    </citation>
    <scope>NUCLEOTIDE SEQUENCE [LARGE SCALE GENOMIC DNA]</scope>
    <source>
        <strain evidence="2">JCM 18325</strain>
    </source>
</reference>
<dbReference type="EMBL" id="BAABJW010000001">
    <property type="protein sequence ID" value="GAA4803261.1"/>
    <property type="molecule type" value="Genomic_DNA"/>
</dbReference>
<evidence type="ECO:0000313" key="2">
    <source>
        <dbReference type="Proteomes" id="UP001501433"/>
    </source>
</evidence>
<evidence type="ECO:0000313" key="1">
    <source>
        <dbReference type="EMBL" id="GAA4803261.1"/>
    </source>
</evidence>
<accession>A0ABP9C3U9</accession>
<evidence type="ECO:0008006" key="3">
    <source>
        <dbReference type="Google" id="ProtNLM"/>
    </source>
</evidence>
<keyword evidence="2" id="KW-1185">Reference proteome</keyword>
<dbReference type="Proteomes" id="UP001501433">
    <property type="component" value="Unassembled WGS sequence"/>
</dbReference>
<dbReference type="SUPFAM" id="SSF82771">
    <property type="entry name" value="GIY-YIG endonuclease"/>
    <property type="match status" value="1"/>
</dbReference>
<name>A0ABP9C3U9_9FLAO</name>
<proteinExistence type="predicted"/>
<protein>
    <recommendedName>
        <fullName evidence="3">GIY-YIG domain-containing protein</fullName>
    </recommendedName>
</protein>
<comment type="caution">
    <text evidence="1">The sequence shown here is derived from an EMBL/GenBank/DDBJ whole genome shotgun (WGS) entry which is preliminary data.</text>
</comment>
<organism evidence="1 2">
    <name type="scientific">Litoribaculum gwangyangense</name>
    <dbReference type="NCBI Taxonomy" id="1130722"/>
    <lineage>
        <taxon>Bacteria</taxon>
        <taxon>Pseudomonadati</taxon>
        <taxon>Bacteroidota</taxon>
        <taxon>Flavobacteriia</taxon>
        <taxon>Flavobacteriales</taxon>
        <taxon>Flavobacteriaceae</taxon>
        <taxon>Litoribaculum</taxon>
    </lineage>
</organism>
<dbReference type="InterPro" id="IPR035901">
    <property type="entry name" value="GIY-YIG_endonuc_sf"/>
</dbReference>
<dbReference type="RefSeq" id="WP_345275524.1">
    <property type="nucleotide sequence ID" value="NZ_BAABJW010000001.1"/>
</dbReference>